<protein>
    <submittedName>
        <fullName evidence="1">Uncharacterized protein</fullName>
    </submittedName>
</protein>
<proteinExistence type="predicted"/>
<keyword evidence="2" id="KW-1185">Reference proteome</keyword>
<name>A0A5B7CEV8_PORTR</name>
<dbReference type="EMBL" id="VSRR010000008">
    <property type="protein sequence ID" value="MPC07768.1"/>
    <property type="molecule type" value="Genomic_DNA"/>
</dbReference>
<dbReference type="AlphaFoldDB" id="A0A5B7CEV8"/>
<comment type="caution">
    <text evidence="1">The sequence shown here is derived from an EMBL/GenBank/DDBJ whole genome shotgun (WGS) entry which is preliminary data.</text>
</comment>
<dbReference type="Proteomes" id="UP000324222">
    <property type="component" value="Unassembled WGS sequence"/>
</dbReference>
<organism evidence="1 2">
    <name type="scientific">Portunus trituberculatus</name>
    <name type="common">Swimming crab</name>
    <name type="synonym">Neptunus trituberculatus</name>
    <dbReference type="NCBI Taxonomy" id="210409"/>
    <lineage>
        <taxon>Eukaryota</taxon>
        <taxon>Metazoa</taxon>
        <taxon>Ecdysozoa</taxon>
        <taxon>Arthropoda</taxon>
        <taxon>Crustacea</taxon>
        <taxon>Multicrustacea</taxon>
        <taxon>Malacostraca</taxon>
        <taxon>Eumalacostraca</taxon>
        <taxon>Eucarida</taxon>
        <taxon>Decapoda</taxon>
        <taxon>Pleocyemata</taxon>
        <taxon>Brachyura</taxon>
        <taxon>Eubrachyura</taxon>
        <taxon>Portunoidea</taxon>
        <taxon>Portunidae</taxon>
        <taxon>Portuninae</taxon>
        <taxon>Portunus</taxon>
    </lineage>
</organism>
<sequence>MLPLSRCVLGSCSLLTRHFCIHVISEAFRSYFPVTSHCI</sequence>
<accession>A0A5B7CEV8</accession>
<gene>
    <name evidence="1" type="ORF">E2C01_000335</name>
</gene>
<reference evidence="1 2" key="1">
    <citation type="submission" date="2019-05" db="EMBL/GenBank/DDBJ databases">
        <title>Another draft genome of Portunus trituberculatus and its Hox gene families provides insights of decapod evolution.</title>
        <authorList>
            <person name="Jeong J.-H."/>
            <person name="Song I."/>
            <person name="Kim S."/>
            <person name="Choi T."/>
            <person name="Kim D."/>
            <person name="Ryu S."/>
            <person name="Kim W."/>
        </authorList>
    </citation>
    <scope>NUCLEOTIDE SEQUENCE [LARGE SCALE GENOMIC DNA]</scope>
    <source>
        <tissue evidence="1">Muscle</tissue>
    </source>
</reference>
<evidence type="ECO:0000313" key="2">
    <source>
        <dbReference type="Proteomes" id="UP000324222"/>
    </source>
</evidence>
<evidence type="ECO:0000313" key="1">
    <source>
        <dbReference type="EMBL" id="MPC07768.1"/>
    </source>
</evidence>